<feature type="transmembrane region" description="Helical" evidence="6">
    <location>
        <begin position="193"/>
        <end position="214"/>
    </location>
</feature>
<dbReference type="PANTHER" id="PTHR47704:SF1">
    <property type="entry name" value="POTASSIUM TRANSPORTER KIMA"/>
    <property type="match status" value="1"/>
</dbReference>
<feature type="compositionally biased region" description="Low complexity" evidence="5">
    <location>
        <begin position="11"/>
        <end position="25"/>
    </location>
</feature>
<dbReference type="Pfam" id="PF13520">
    <property type="entry name" value="AA_permease_2"/>
    <property type="match status" value="1"/>
</dbReference>
<dbReference type="RefSeq" id="WP_341471445.1">
    <property type="nucleotide sequence ID" value="NZ_CP128400.1"/>
</dbReference>
<feature type="transmembrane region" description="Helical" evidence="6">
    <location>
        <begin position="392"/>
        <end position="413"/>
    </location>
</feature>
<evidence type="ECO:0000313" key="9">
    <source>
        <dbReference type="Proteomes" id="UP000521676"/>
    </source>
</evidence>
<keyword evidence="4 6" id="KW-0472">Membrane</keyword>
<protein>
    <submittedName>
        <fullName evidence="7">APC family permease</fullName>
    </submittedName>
</protein>
<accession>A0A8T7M6B4</accession>
<organism evidence="7 9">
    <name type="scientific">Candidatus Chlorohelix allophototropha</name>
    <dbReference type="NCBI Taxonomy" id="3003348"/>
    <lineage>
        <taxon>Bacteria</taxon>
        <taxon>Bacillati</taxon>
        <taxon>Chloroflexota</taxon>
        <taxon>Chloroflexia</taxon>
        <taxon>Candidatus Chloroheliales</taxon>
        <taxon>Candidatus Chloroheliaceae</taxon>
        <taxon>Candidatus Chlorohelix</taxon>
    </lineage>
</organism>
<evidence type="ECO:0000256" key="2">
    <source>
        <dbReference type="ARBA" id="ARBA00022692"/>
    </source>
</evidence>
<proteinExistence type="predicted"/>
<reference evidence="7 9" key="1">
    <citation type="submission" date="2020-06" db="EMBL/GenBank/DDBJ databases">
        <title>Anoxygenic phototrophic Chloroflexota member uses a Type I reaction center.</title>
        <authorList>
            <person name="Tsuji J.M."/>
            <person name="Shaw N.A."/>
            <person name="Nagashima S."/>
            <person name="Venkiteswaran J."/>
            <person name="Schiff S.L."/>
            <person name="Hanada S."/>
            <person name="Tank M."/>
            <person name="Neufeld J.D."/>
        </authorList>
    </citation>
    <scope>NUCLEOTIDE SEQUENCE [LARGE SCALE GENOMIC DNA]</scope>
    <source>
        <strain evidence="7">L227-S17</strain>
    </source>
</reference>
<dbReference type="GO" id="GO:0016020">
    <property type="term" value="C:membrane"/>
    <property type="evidence" value="ECO:0007669"/>
    <property type="project" value="UniProtKB-SubCell"/>
</dbReference>
<feature type="compositionally biased region" description="Polar residues" evidence="5">
    <location>
        <begin position="60"/>
        <end position="74"/>
    </location>
</feature>
<feature type="compositionally biased region" description="Polar residues" evidence="5">
    <location>
        <begin position="1"/>
        <end position="10"/>
    </location>
</feature>
<feature type="transmembrane region" description="Helical" evidence="6">
    <location>
        <begin position="513"/>
        <end position="537"/>
    </location>
</feature>
<evidence type="ECO:0000313" key="8">
    <source>
        <dbReference type="EMBL" id="WJW69564.1"/>
    </source>
</evidence>
<evidence type="ECO:0000256" key="3">
    <source>
        <dbReference type="ARBA" id="ARBA00022989"/>
    </source>
</evidence>
<dbReference type="AlphaFoldDB" id="A0A8T7M6B4"/>
<keyword evidence="2 6" id="KW-0812">Transmembrane</keyword>
<dbReference type="Proteomes" id="UP000521676">
    <property type="component" value="Unassembled WGS sequence"/>
</dbReference>
<evidence type="ECO:0000256" key="5">
    <source>
        <dbReference type="SAM" id="MobiDB-lite"/>
    </source>
</evidence>
<evidence type="ECO:0000313" key="7">
    <source>
        <dbReference type="EMBL" id="NWJ47658.1"/>
    </source>
</evidence>
<feature type="transmembrane region" description="Helical" evidence="6">
    <location>
        <begin position="305"/>
        <end position="329"/>
    </location>
</feature>
<evidence type="ECO:0000313" key="10">
    <source>
        <dbReference type="Proteomes" id="UP001431572"/>
    </source>
</evidence>
<evidence type="ECO:0000256" key="6">
    <source>
        <dbReference type="SAM" id="Phobius"/>
    </source>
</evidence>
<feature type="transmembrane region" description="Helical" evidence="6">
    <location>
        <begin position="440"/>
        <end position="466"/>
    </location>
</feature>
<dbReference type="EMBL" id="CP128400">
    <property type="protein sequence ID" value="WJW69564.1"/>
    <property type="molecule type" value="Genomic_DNA"/>
</dbReference>
<evidence type="ECO:0000256" key="1">
    <source>
        <dbReference type="ARBA" id="ARBA00004141"/>
    </source>
</evidence>
<evidence type="ECO:0000256" key="4">
    <source>
        <dbReference type="ARBA" id="ARBA00023136"/>
    </source>
</evidence>
<dbReference type="InterPro" id="IPR053153">
    <property type="entry name" value="APC_K+_Transporter"/>
</dbReference>
<feature type="transmembrane region" description="Helical" evidence="6">
    <location>
        <begin position="573"/>
        <end position="592"/>
    </location>
</feature>
<gene>
    <name evidence="7" type="ORF">HXX08_17530</name>
    <name evidence="8" type="ORF">OZ401_003188</name>
</gene>
<feature type="transmembrane region" description="Helical" evidence="6">
    <location>
        <begin position="235"/>
        <end position="263"/>
    </location>
</feature>
<feature type="transmembrane region" description="Helical" evidence="6">
    <location>
        <begin position="487"/>
        <end position="507"/>
    </location>
</feature>
<keyword evidence="3 6" id="KW-1133">Transmembrane helix</keyword>
<feature type="compositionally biased region" description="Polar residues" evidence="5">
    <location>
        <begin position="26"/>
        <end position="46"/>
    </location>
</feature>
<name>A0A8T7M6B4_9CHLR</name>
<dbReference type="Gene3D" id="1.20.1740.10">
    <property type="entry name" value="Amino acid/polyamine transporter I"/>
    <property type="match status" value="1"/>
</dbReference>
<feature type="region of interest" description="Disordered" evidence="5">
    <location>
        <begin position="1"/>
        <end position="93"/>
    </location>
</feature>
<sequence length="754" mass="82260">MSQEIDPSQKTETGAGTTSTANSGTKRQSFKVSSKNTKSETITGQIDSAVAIPDPRTSAEVANTSSATGKTSPVTLPEKDENDWYEEPLRRGKKPGDRYVRIVKPQSGNNVRYQSGLSFTAESTSAPRTSFGRSILRAKRFLIGQPIASSEAHHQRLSKVQALAVLSSDALSSTAYATEAILLVLILTGQNNLGLALPISMGIGLLLIIVGLSYRQTIAAYPKGGGSYIVAKDNLGVTPGLVAAASLLIDYVLTVAVSISAGVSAITSAIPELNVVRSEICLVFIAFITLANLRGVRESGMIFTLPTYLFIFSITLLVVLGFINITFGFSIGNPINPPQIELPKQFENISLFVILRAFASGCTAMTGVEAISDGVPAFRPPEAKNARTTLTWMAAILVTLFICISFLASHYHIVPIEETATNYETLISQLTKRIVGDSPFYFVVSATTALILILAANTAFSDFPRLSWFLARDRFMPNLFKHQGDRLAFSTGIIALGLLAGVLVVIFDGNTNALLPLYAVGVFTSFTLSQAGMVVRWWRLRTPGWGKNIAMNGLGCFTTFVVLLVIASTKFLLGAWLVVALIPILYLVFLSIHRHYSRFGEDLTVSKEKVLPKQVQSLNMEHHTVVVPVSNLNQVTLRTLSYAKALSDEVVAVFVSDSSEAIDKLREKWDESGVEIPLVGVETPYRNIIGSLLTYIDDLHRQDPDETITVVIPEFVTAKWWQRLLHNQTAFRLRASLHSMRGVVITSVPYHLER</sequence>
<feature type="transmembrane region" description="Helical" evidence="6">
    <location>
        <begin position="549"/>
        <end position="567"/>
    </location>
</feature>
<dbReference type="EMBL" id="JACATZ010000003">
    <property type="protein sequence ID" value="NWJ47658.1"/>
    <property type="molecule type" value="Genomic_DNA"/>
</dbReference>
<dbReference type="Proteomes" id="UP001431572">
    <property type="component" value="Chromosome 2"/>
</dbReference>
<comment type="subcellular location">
    <subcellularLocation>
        <location evidence="1">Membrane</location>
        <topology evidence="1">Multi-pass membrane protein</topology>
    </subcellularLocation>
</comment>
<feature type="transmembrane region" description="Helical" evidence="6">
    <location>
        <begin position="275"/>
        <end position="293"/>
    </location>
</feature>
<dbReference type="InterPro" id="IPR002293">
    <property type="entry name" value="AA/rel_permease1"/>
</dbReference>
<dbReference type="PANTHER" id="PTHR47704">
    <property type="entry name" value="POTASSIUM TRANSPORTER KIMA"/>
    <property type="match status" value="1"/>
</dbReference>
<keyword evidence="10" id="KW-1185">Reference proteome</keyword>
<reference evidence="8" key="2">
    <citation type="journal article" date="2024" name="Nature">
        <title>Anoxygenic phototroph of the Chloroflexota uses a type I reaction centre.</title>
        <authorList>
            <person name="Tsuji J.M."/>
            <person name="Shaw N.A."/>
            <person name="Nagashima S."/>
            <person name="Venkiteswaran J.J."/>
            <person name="Schiff S.L."/>
            <person name="Watanabe T."/>
            <person name="Fukui M."/>
            <person name="Hanada S."/>
            <person name="Tank M."/>
            <person name="Neufeld J.D."/>
        </authorList>
    </citation>
    <scope>NUCLEOTIDE SEQUENCE</scope>
    <source>
        <strain evidence="8">L227-S17</strain>
    </source>
</reference>
<dbReference type="GO" id="GO:0022857">
    <property type="term" value="F:transmembrane transporter activity"/>
    <property type="evidence" value="ECO:0007669"/>
    <property type="project" value="InterPro"/>
</dbReference>